<accession>A0A1T1ANW6</accession>
<sequence>MSDPTAVANALLVEMGQVKGQLTAMTALLQQNHLATQTRIEDLSKSVGVQFDDVKSRLTTLEANERGTAIRAAGTGALAGAIVAAGIAAMRGLGH</sequence>
<dbReference type="RefSeq" id="WP_078363610.1">
    <property type="nucleotide sequence ID" value="NZ_MTJN01000002.1"/>
</dbReference>
<dbReference type="OrthoDB" id="8913048at2"/>
<dbReference type="Proteomes" id="UP000190750">
    <property type="component" value="Unassembled WGS sequence"/>
</dbReference>
<organism evidence="1 2">
    <name type="scientific">Rhodoferax fermentans</name>
    <dbReference type="NCBI Taxonomy" id="28066"/>
    <lineage>
        <taxon>Bacteria</taxon>
        <taxon>Pseudomonadati</taxon>
        <taxon>Pseudomonadota</taxon>
        <taxon>Betaproteobacteria</taxon>
        <taxon>Burkholderiales</taxon>
        <taxon>Comamonadaceae</taxon>
        <taxon>Rhodoferax</taxon>
    </lineage>
</organism>
<reference evidence="1 2" key="1">
    <citation type="submission" date="2017-01" db="EMBL/GenBank/DDBJ databases">
        <title>Genome sequencing of Rhodoferax fermentans JCM 7819.</title>
        <authorList>
            <person name="Kim Y.J."/>
            <person name="Farh M.E.-A."/>
            <person name="Yang D.-C."/>
        </authorList>
    </citation>
    <scope>NUCLEOTIDE SEQUENCE [LARGE SCALE GENOMIC DNA]</scope>
    <source>
        <strain evidence="1 2">JCM 7819</strain>
    </source>
</reference>
<proteinExistence type="predicted"/>
<protein>
    <submittedName>
        <fullName evidence="1">Uncharacterized protein</fullName>
    </submittedName>
</protein>
<gene>
    <name evidence="1" type="ORF">RF819_03095</name>
</gene>
<dbReference type="EMBL" id="MTJN01000002">
    <property type="protein sequence ID" value="OOV05830.1"/>
    <property type="molecule type" value="Genomic_DNA"/>
</dbReference>
<evidence type="ECO:0000313" key="2">
    <source>
        <dbReference type="Proteomes" id="UP000190750"/>
    </source>
</evidence>
<dbReference type="AlphaFoldDB" id="A0A1T1ANW6"/>
<name>A0A1T1ANW6_RHOFE</name>
<evidence type="ECO:0000313" key="1">
    <source>
        <dbReference type="EMBL" id="OOV05830.1"/>
    </source>
</evidence>
<comment type="caution">
    <text evidence="1">The sequence shown here is derived from an EMBL/GenBank/DDBJ whole genome shotgun (WGS) entry which is preliminary data.</text>
</comment>
<dbReference type="STRING" id="28066.RF819_03095"/>
<keyword evidence="2" id="KW-1185">Reference proteome</keyword>